<dbReference type="EnsemblPlants" id="OGLUM12G20570.1">
    <property type="protein sequence ID" value="OGLUM12G20570.1"/>
    <property type="gene ID" value="OGLUM12G20570"/>
</dbReference>
<dbReference type="Gramene" id="OGLUM12G20570.1">
    <property type="protein sequence ID" value="OGLUM12G20570.1"/>
    <property type="gene ID" value="OGLUM12G20570"/>
</dbReference>
<keyword evidence="2" id="KW-0805">Transcription regulation</keyword>
<dbReference type="PROSITE" id="PS51369">
    <property type="entry name" value="TCP"/>
    <property type="match status" value="1"/>
</dbReference>
<evidence type="ECO:0000256" key="2">
    <source>
        <dbReference type="ARBA" id="ARBA00023015"/>
    </source>
</evidence>
<feature type="domain" description="TCP" evidence="7">
    <location>
        <begin position="147"/>
        <end position="205"/>
    </location>
</feature>
<reference evidence="8" key="1">
    <citation type="submission" date="2015-04" db="UniProtKB">
        <authorList>
            <consortium name="EnsemblPlants"/>
        </authorList>
    </citation>
    <scope>IDENTIFICATION</scope>
</reference>
<evidence type="ECO:0000256" key="1">
    <source>
        <dbReference type="ARBA" id="ARBA00004123"/>
    </source>
</evidence>
<evidence type="ECO:0000313" key="8">
    <source>
        <dbReference type="EnsemblPlants" id="OGLUM12G20570.1"/>
    </source>
</evidence>
<dbReference type="InterPro" id="IPR005333">
    <property type="entry name" value="Transcription_factor_TCP"/>
</dbReference>
<protein>
    <recommendedName>
        <fullName evidence="7">TCP domain-containing protein</fullName>
    </recommendedName>
</protein>
<dbReference type="GO" id="GO:2000032">
    <property type="term" value="P:regulation of secondary shoot formation"/>
    <property type="evidence" value="ECO:0007669"/>
    <property type="project" value="TreeGrafter"/>
</dbReference>
<dbReference type="AlphaFoldDB" id="A0A0E0BVA2"/>
<dbReference type="Proteomes" id="UP000026961">
    <property type="component" value="Chromosome 12"/>
</dbReference>
<dbReference type="Pfam" id="PF03634">
    <property type="entry name" value="TCP"/>
    <property type="match status" value="1"/>
</dbReference>
<dbReference type="InterPro" id="IPR017887">
    <property type="entry name" value="TF_TCP_subgr"/>
</dbReference>
<evidence type="ECO:0000256" key="4">
    <source>
        <dbReference type="ARBA" id="ARBA00023163"/>
    </source>
</evidence>
<evidence type="ECO:0000256" key="3">
    <source>
        <dbReference type="ARBA" id="ARBA00023125"/>
    </source>
</evidence>
<dbReference type="PANTHER" id="PTHR31072">
    <property type="entry name" value="TRANSCRIPTION FACTOR TCP4-RELATED"/>
    <property type="match status" value="1"/>
</dbReference>
<feature type="region of interest" description="Disordered" evidence="6">
    <location>
        <begin position="96"/>
        <end position="125"/>
    </location>
</feature>
<dbReference type="GO" id="GO:0005634">
    <property type="term" value="C:nucleus"/>
    <property type="evidence" value="ECO:0007669"/>
    <property type="project" value="UniProtKB-SubCell"/>
</dbReference>
<dbReference type="GO" id="GO:0003700">
    <property type="term" value="F:DNA-binding transcription factor activity"/>
    <property type="evidence" value="ECO:0007669"/>
    <property type="project" value="InterPro"/>
</dbReference>
<sequence length="395" mass="41229">MVLCAGHIHEVWNIRGLFCKIELLSSACAEAIRPASSSSSCSCSLQGAQLTASERFRVAQSELLLVGPSNSGASSPGSSVSIDPLQTKRRRISHELAQASAMEEVGGGGKERKRPRGSLVGVSGGGASAATAAAWRTSRVARAAAGGKDRHSKVVTSRGLRDRRVRLSVPTAIAFYDIQDRLGVDQPSKAIEWLIRAAAAAIDALPSLDCSFALPAAASSPPPPAADDAEVSTSETSKSSVLSLANAPCDNGGGAFAELLHCSNTNGSKPLQQQQQATLAYYAAAQSAHMAAPMSFEMMAMPPHLAFSQEQQQHATVAAFDRGTLQSNASLWPPPPPPPSQHPFLLQRFAAAPAEVAGLPRRWRRCCSGGDDQWGGAEAAALGLQGGEEDMTKDA</sequence>
<evidence type="ECO:0000256" key="6">
    <source>
        <dbReference type="SAM" id="MobiDB-lite"/>
    </source>
</evidence>
<keyword evidence="9" id="KW-1185">Reference proteome</keyword>
<evidence type="ECO:0000256" key="5">
    <source>
        <dbReference type="ARBA" id="ARBA00023242"/>
    </source>
</evidence>
<accession>A0A0E0BVA2</accession>
<evidence type="ECO:0000259" key="7">
    <source>
        <dbReference type="PROSITE" id="PS51369"/>
    </source>
</evidence>
<dbReference type="PANTHER" id="PTHR31072:SF23">
    <property type="entry name" value="TRANSCRIPTION FACTOR PCF8"/>
    <property type="match status" value="1"/>
</dbReference>
<name>A0A0E0BVA2_9ORYZ</name>
<evidence type="ECO:0000313" key="9">
    <source>
        <dbReference type="Proteomes" id="UP000026961"/>
    </source>
</evidence>
<comment type="subcellular location">
    <subcellularLocation>
        <location evidence="1">Nucleus</location>
    </subcellularLocation>
</comment>
<dbReference type="HOGENOM" id="CLU_699028_0_0_1"/>
<dbReference type="STRING" id="40148.A0A0E0BVA2"/>
<dbReference type="GO" id="GO:0043565">
    <property type="term" value="F:sequence-specific DNA binding"/>
    <property type="evidence" value="ECO:0007669"/>
    <property type="project" value="TreeGrafter"/>
</dbReference>
<organism evidence="8">
    <name type="scientific">Oryza glumipatula</name>
    <dbReference type="NCBI Taxonomy" id="40148"/>
    <lineage>
        <taxon>Eukaryota</taxon>
        <taxon>Viridiplantae</taxon>
        <taxon>Streptophyta</taxon>
        <taxon>Embryophyta</taxon>
        <taxon>Tracheophyta</taxon>
        <taxon>Spermatophyta</taxon>
        <taxon>Magnoliopsida</taxon>
        <taxon>Liliopsida</taxon>
        <taxon>Poales</taxon>
        <taxon>Poaceae</taxon>
        <taxon>BOP clade</taxon>
        <taxon>Oryzoideae</taxon>
        <taxon>Oryzeae</taxon>
        <taxon>Oryzinae</taxon>
        <taxon>Oryza</taxon>
    </lineage>
</organism>
<feature type="region of interest" description="Disordered" evidence="6">
    <location>
        <begin position="217"/>
        <end position="237"/>
    </location>
</feature>
<reference evidence="8" key="2">
    <citation type="submission" date="2018-05" db="EMBL/GenBank/DDBJ databases">
        <title>OgluRS3 (Oryza glumaepatula Reference Sequence Version 3).</title>
        <authorList>
            <person name="Zhang J."/>
            <person name="Kudrna D."/>
            <person name="Lee S."/>
            <person name="Talag J."/>
            <person name="Welchert J."/>
            <person name="Wing R.A."/>
        </authorList>
    </citation>
    <scope>NUCLEOTIDE SEQUENCE [LARGE SCALE GENOMIC DNA]</scope>
</reference>
<keyword evidence="5" id="KW-0539">Nucleus</keyword>
<dbReference type="eggNOG" id="ENOG502QQFU">
    <property type="taxonomic scope" value="Eukaryota"/>
</dbReference>
<proteinExistence type="predicted"/>
<keyword evidence="3" id="KW-0238">DNA-binding</keyword>
<keyword evidence="4" id="KW-0804">Transcription</keyword>